<comment type="subcellular location">
    <subcellularLocation>
        <location evidence="1">Nucleus</location>
    </subcellularLocation>
</comment>
<feature type="domain" description="Peptidase M1 membrane alanine aminopeptidase" evidence="9">
    <location>
        <begin position="280"/>
        <end position="512"/>
    </location>
</feature>
<comment type="similarity">
    <text evidence="2">Belongs to the TAF2 family.</text>
</comment>
<feature type="compositionally biased region" description="Basic and acidic residues" evidence="8">
    <location>
        <begin position="1126"/>
        <end position="1142"/>
    </location>
</feature>
<evidence type="ECO:0000259" key="10">
    <source>
        <dbReference type="Pfam" id="PF25316"/>
    </source>
</evidence>
<dbReference type="PANTHER" id="PTHR15137:SF9">
    <property type="entry name" value="TRANSCRIPTION INITIATION FACTOR TFIID SUBUNIT 2"/>
    <property type="match status" value="1"/>
</dbReference>
<dbReference type="Gene3D" id="1.10.390.10">
    <property type="entry name" value="Neutral Protease Domain 2"/>
    <property type="match status" value="1"/>
</dbReference>
<dbReference type="PANTHER" id="PTHR15137">
    <property type="entry name" value="TRANSCRIPTION INITIATION FACTOR TFIID"/>
    <property type="match status" value="1"/>
</dbReference>
<gene>
    <name evidence="13" type="primary">LOC106811735</name>
</gene>
<evidence type="ECO:0000256" key="4">
    <source>
        <dbReference type="ARBA" id="ARBA00023015"/>
    </source>
</evidence>
<evidence type="ECO:0000256" key="8">
    <source>
        <dbReference type="SAM" id="MobiDB-lite"/>
    </source>
</evidence>
<organism evidence="12 13">
    <name type="scientific">Priapulus caudatus</name>
    <name type="common">Priapulid worm</name>
    <dbReference type="NCBI Taxonomy" id="37621"/>
    <lineage>
        <taxon>Eukaryota</taxon>
        <taxon>Metazoa</taxon>
        <taxon>Ecdysozoa</taxon>
        <taxon>Scalidophora</taxon>
        <taxon>Priapulida</taxon>
        <taxon>Priapulimorpha</taxon>
        <taxon>Priapulimorphida</taxon>
        <taxon>Priapulidae</taxon>
        <taxon>Priapulus</taxon>
    </lineage>
</organism>
<dbReference type="Gene3D" id="2.60.40.1730">
    <property type="entry name" value="tricorn interacting facor f3 domain"/>
    <property type="match status" value="1"/>
</dbReference>
<evidence type="ECO:0000313" key="13">
    <source>
        <dbReference type="RefSeq" id="XP_014670929.1"/>
    </source>
</evidence>
<reference evidence="13" key="1">
    <citation type="submission" date="2025-08" db="UniProtKB">
        <authorList>
            <consortium name="RefSeq"/>
        </authorList>
    </citation>
    <scope>IDENTIFICATION</scope>
</reference>
<feature type="compositionally biased region" description="Low complexity" evidence="8">
    <location>
        <begin position="1234"/>
        <end position="1246"/>
    </location>
</feature>
<feature type="compositionally biased region" description="Basic residues" evidence="8">
    <location>
        <begin position="1251"/>
        <end position="1280"/>
    </location>
</feature>
<feature type="compositionally biased region" description="Polar residues" evidence="8">
    <location>
        <begin position="1286"/>
        <end position="1298"/>
    </location>
</feature>
<dbReference type="InterPro" id="IPR014782">
    <property type="entry name" value="Peptidase_M1_dom"/>
</dbReference>
<feature type="region of interest" description="Disordered" evidence="8">
    <location>
        <begin position="1183"/>
        <end position="1298"/>
    </location>
</feature>
<evidence type="ECO:0000256" key="2">
    <source>
        <dbReference type="ARBA" id="ARBA00010937"/>
    </source>
</evidence>
<evidence type="ECO:0000313" key="12">
    <source>
        <dbReference type="Proteomes" id="UP000695022"/>
    </source>
</evidence>
<keyword evidence="5" id="KW-0804">Transcription</keyword>
<sequence length="1298" mass="147034">MMTSKGIKKPDKAGEHLRPYKLSHQVVCITGINFQRQSLIGYAELSINPLRSDLRKIKINSKQCRIYRICINDSLECQFTYSDPSLEVCQGDSKQRNLDYFTSSHQSAVSSVDTDQGNGELTIKVPHEATDFIAELKPFRLSVDFSLEKPQGGIQFVVPEGEGTLADRGAHMFTYGTANSSRLWFPCVDSYSETCTWKLEFTVDSTMTAVSCGDLLEVVYTSDLRKKTFHYFVGVPTSAPNIALAVGPFEILVDPNMHEVTHFCLPQLMPMLKCSTAFLHQAFEFYEELLSARYPYSCYKQVFVDEAYREVTPYATMSILSTNLLHSKQIVDQTPVTRRLMASAVACQFFGCFIAMQSWSDAWLPAGIAEYLTWSYVKKAFGNNEYRYWIYKDQQEVCSFESTFGLITLDSSAEKETSGDLYFSTRHPFTTLERYKSAYKKKAHLVMRMLDLRVGRELLLQVFNKLLSLATIAAQQKFQNQAWHNLLLSTSSFLKSITTVTGKDIQPFLDQWVTQGGFTKFHGSFVFNRKRNTVELELRQEPTAKGARKYMGPLTVTVQELDGTFHHKMQIEENLTKHDIICHSKSRRHKKKKIPLCTGEEVDMDLNFMDPDSPVLWIRIDPEMSILRQATFEQPDYQWQYMLRYERDVTAQTAAIYSLAQYATPQTRLALTDTIENDQCFYRVRMEAAMCLAKVANEMVSTWAGPPAMITIFRKMFGSNSCPNIVKQNSFQNLQAYYLQKTIPVAMATLRNIHNLCPQEVFKFLLDLFKYNDNSTNKFSDNYYRSALILALANTVTPAVTIGALSGSMVTADMLSSDMKLLLEEVTRYTNLEKLLPCYRLVVTVNCLKCIRVLQKNGHLPNDPTLFRSYASYGQYVDVRLTALDALVDYTRVDGNADELSWLLDIVEKDPDPYVRHEVLRMLCDNPPFRKADNSPLASASLVDRMWKLMNCKTSHDSRLRCDLIDLYHVLFGRSKPALTHSADAPLTQKVIDTATSPGGWERETKAFSAVGGGDHGYSYAAVHEAMDVAQEDRFSPQPPAAQPGSPLMSEEMIDIEVGAMEVVVEPVKEEEQAQSLTRIDISIGHDTHGYTDHGASIREEEEKDKHAEQEGEGQVSTMDAQEGGKMPEKGIPEDDEDGGRFDEARYATPVKVVDSDSSIEGDGPPLKVKTTARSVLPSSFLKIAMASKQQPSKDSGDSRPRFGSERRHEDPHKFDIFDFDSDEEQRPKPALFTASAAPPVAAATPSEEKHKHHKEKKKKKKKKHKHKHKHERHEKHGSRHEKQQSSESSTHNSPFTD</sequence>
<evidence type="ECO:0000256" key="6">
    <source>
        <dbReference type="ARBA" id="ARBA00023242"/>
    </source>
</evidence>
<dbReference type="CDD" id="cd09839">
    <property type="entry name" value="M1_like_TAF2"/>
    <property type="match status" value="1"/>
</dbReference>
<proteinExistence type="inferred from homology"/>
<dbReference type="Pfam" id="PF25316">
    <property type="entry name" value="TAF2_3rd"/>
    <property type="match status" value="1"/>
</dbReference>
<dbReference type="InterPro" id="IPR057345">
    <property type="entry name" value="Ig-like_TAF2"/>
</dbReference>
<dbReference type="GeneID" id="106811735"/>
<feature type="domain" description="Transcription initiation factor TFIID subunit 2 Ig-like" evidence="10">
    <location>
        <begin position="517"/>
        <end position="635"/>
    </location>
</feature>
<keyword evidence="6" id="KW-0539">Nucleus</keyword>
<dbReference type="SUPFAM" id="SSF55486">
    <property type="entry name" value="Metalloproteases ('zincins'), catalytic domain"/>
    <property type="match status" value="1"/>
</dbReference>
<dbReference type="InterPro" id="IPR042097">
    <property type="entry name" value="Aminopeptidase_N-like_N_sf"/>
</dbReference>
<accession>A0ABM1EFF8</accession>
<dbReference type="InterPro" id="IPR057991">
    <property type="entry name" value="TPR_TAF2_C"/>
</dbReference>
<feature type="region of interest" description="Disordered" evidence="8">
    <location>
        <begin position="1153"/>
        <end position="1172"/>
    </location>
</feature>
<evidence type="ECO:0000256" key="3">
    <source>
        <dbReference type="ARBA" id="ARBA00017363"/>
    </source>
</evidence>
<feature type="domain" description="Transcription initiation factor TFIID subunit 2 TPR repeats" evidence="11">
    <location>
        <begin position="636"/>
        <end position="985"/>
    </location>
</feature>
<keyword evidence="4" id="KW-0805">Transcription regulation</keyword>
<evidence type="ECO:0000259" key="11">
    <source>
        <dbReference type="Pfam" id="PF25577"/>
    </source>
</evidence>
<dbReference type="InterPro" id="IPR016024">
    <property type="entry name" value="ARM-type_fold"/>
</dbReference>
<evidence type="ECO:0000256" key="5">
    <source>
        <dbReference type="ARBA" id="ARBA00023163"/>
    </source>
</evidence>
<dbReference type="Pfam" id="PF25577">
    <property type="entry name" value="TPR_TAF2_C"/>
    <property type="match status" value="1"/>
</dbReference>
<dbReference type="Gene3D" id="1.25.10.10">
    <property type="entry name" value="Leucine-rich Repeat Variant"/>
    <property type="match status" value="1"/>
</dbReference>
<feature type="compositionally biased region" description="Basic and acidic residues" evidence="8">
    <location>
        <begin position="1100"/>
        <end position="1110"/>
    </location>
</feature>
<dbReference type="InterPro" id="IPR011989">
    <property type="entry name" value="ARM-like"/>
</dbReference>
<evidence type="ECO:0000256" key="1">
    <source>
        <dbReference type="ARBA" id="ARBA00004123"/>
    </source>
</evidence>
<keyword evidence="12" id="KW-1185">Reference proteome</keyword>
<dbReference type="InterPro" id="IPR027268">
    <property type="entry name" value="Peptidase_M4/M1_CTD_sf"/>
</dbReference>
<evidence type="ECO:0000256" key="7">
    <source>
        <dbReference type="ARBA" id="ARBA00033345"/>
    </source>
</evidence>
<protein>
    <recommendedName>
        <fullName evidence="3">Transcription initiation factor TFIID subunit 2</fullName>
    </recommendedName>
    <alternativeName>
        <fullName evidence="7">Transcription initiation factor TFIID 150 kDa subunit</fullName>
    </alternativeName>
</protein>
<dbReference type="Pfam" id="PF01433">
    <property type="entry name" value="Peptidase_M1"/>
    <property type="match status" value="1"/>
</dbReference>
<feature type="compositionally biased region" description="Basic and acidic residues" evidence="8">
    <location>
        <begin position="1195"/>
        <end position="1217"/>
    </location>
</feature>
<evidence type="ECO:0000259" key="9">
    <source>
        <dbReference type="Pfam" id="PF01433"/>
    </source>
</evidence>
<dbReference type="Proteomes" id="UP000695022">
    <property type="component" value="Unplaced"/>
</dbReference>
<dbReference type="SUPFAM" id="SSF48371">
    <property type="entry name" value="ARM repeat"/>
    <property type="match status" value="1"/>
</dbReference>
<feature type="region of interest" description="Disordered" evidence="8">
    <location>
        <begin position="1100"/>
        <end position="1142"/>
    </location>
</feature>
<dbReference type="RefSeq" id="XP_014670929.1">
    <property type="nucleotide sequence ID" value="XM_014815443.1"/>
</dbReference>
<dbReference type="SUPFAM" id="SSF63737">
    <property type="entry name" value="Leukotriene A4 hydrolase N-terminal domain"/>
    <property type="match status" value="1"/>
</dbReference>
<name>A0ABM1EFF8_PRICU</name>
<dbReference type="InterPro" id="IPR037813">
    <property type="entry name" value="TAF2"/>
</dbReference>